<dbReference type="InterPro" id="IPR014127">
    <property type="entry name" value="CHP02757"/>
</dbReference>
<name>A0A562YAJ2_9FLAO</name>
<reference evidence="1 2" key="2">
    <citation type="submission" date="2019-07" db="EMBL/GenBank/DDBJ databases">
        <title>Seonamhaeicola sp. W255 draft genome.</title>
        <authorList>
            <person name="Zhang X.-Y."/>
            <person name="Zhang R."/>
            <person name="Zhong Y.-L."/>
            <person name="Du Z.-J."/>
        </authorList>
    </citation>
    <scope>NUCLEOTIDE SEQUENCE [LARGE SCALE GENOMIC DNA]</scope>
    <source>
        <strain evidence="1 2">W255</strain>
    </source>
</reference>
<proteinExistence type="predicted"/>
<evidence type="ECO:0000313" key="2">
    <source>
        <dbReference type="Proteomes" id="UP000295814"/>
    </source>
</evidence>
<dbReference type="AlphaFoldDB" id="A0A562YAJ2"/>
<dbReference type="NCBIfam" id="TIGR02757">
    <property type="entry name" value="TIGR02757 family protein"/>
    <property type="match status" value="1"/>
</dbReference>
<keyword evidence="2" id="KW-1185">Reference proteome</keyword>
<dbReference type="Pfam" id="PF09674">
    <property type="entry name" value="DUF2400"/>
    <property type="match status" value="1"/>
</dbReference>
<evidence type="ECO:0000313" key="1">
    <source>
        <dbReference type="EMBL" id="TWO31444.1"/>
    </source>
</evidence>
<protein>
    <submittedName>
        <fullName evidence="1">TIGR02757 family protein</fullName>
    </submittedName>
</protein>
<dbReference type="RefSeq" id="WP_133357422.1">
    <property type="nucleotide sequence ID" value="NZ_SMZJ02000012.1"/>
</dbReference>
<dbReference type="EMBL" id="SMZJ02000012">
    <property type="protein sequence ID" value="TWO31444.1"/>
    <property type="molecule type" value="Genomic_DNA"/>
</dbReference>
<reference evidence="1 2" key="1">
    <citation type="submission" date="2019-03" db="EMBL/GenBank/DDBJ databases">
        <authorList>
            <person name="Zhong Y.L."/>
        </authorList>
    </citation>
    <scope>NUCLEOTIDE SEQUENCE [LARGE SCALE GENOMIC DNA]</scope>
    <source>
        <strain evidence="1 2">W255</strain>
    </source>
</reference>
<sequence>MNKSELKEFLESKVAQYNNPKFIDSDPIQVPHRYQLKEDIEIASFLTASIAWGNRKMIINNADRMMELLGNSPYDFVMNLKERDLDVLDGFVHRTFNSIDFKYFIKALNNIYTNHGGMETVFQNNITDNSIQPAIHEFKRVFFSLDHESRTQKHVGDPNKGSSCKRINMMLRWLVRNDNNGVDFGIWRNIPTSILSCPLDVHSGNVARKLGLLNRKQNDAKALLELDTALRKLDKHDPVKYDFALFGLGAFEGF</sequence>
<organism evidence="1 2">
    <name type="scientific">Seonamhaeicola sediminis</name>
    <dbReference type="NCBI Taxonomy" id="2528206"/>
    <lineage>
        <taxon>Bacteria</taxon>
        <taxon>Pseudomonadati</taxon>
        <taxon>Bacteroidota</taxon>
        <taxon>Flavobacteriia</taxon>
        <taxon>Flavobacteriales</taxon>
        <taxon>Flavobacteriaceae</taxon>
    </lineage>
</organism>
<gene>
    <name evidence="1" type="ORF">E1J38_013600</name>
</gene>
<dbReference type="OrthoDB" id="9773332at2"/>
<accession>A0A562YAJ2</accession>
<dbReference type="Proteomes" id="UP000295814">
    <property type="component" value="Unassembled WGS sequence"/>
</dbReference>
<comment type="caution">
    <text evidence="1">The sequence shown here is derived from an EMBL/GenBank/DDBJ whole genome shotgun (WGS) entry which is preliminary data.</text>
</comment>